<keyword evidence="2" id="KW-1185">Reference proteome</keyword>
<comment type="caution">
    <text evidence="1">The sequence shown here is derived from an EMBL/GenBank/DDBJ whole genome shotgun (WGS) entry which is preliminary data.</text>
</comment>
<gene>
    <name evidence="1" type="ORF">ACFODW_11560</name>
</gene>
<proteinExistence type="predicted"/>
<name>A0ABV7A7E9_9BACI</name>
<dbReference type="InterPro" id="IPR054233">
    <property type="entry name" value="DUF6958"/>
</dbReference>
<dbReference type="RefSeq" id="WP_390306559.1">
    <property type="nucleotide sequence ID" value="NZ_JBHRRZ010000017.1"/>
</dbReference>
<evidence type="ECO:0000313" key="1">
    <source>
        <dbReference type="EMBL" id="MFC2948972.1"/>
    </source>
</evidence>
<reference evidence="2" key="1">
    <citation type="journal article" date="2019" name="Int. J. Syst. Evol. Microbiol.">
        <title>The Global Catalogue of Microorganisms (GCM) 10K type strain sequencing project: providing services to taxonomists for standard genome sequencing and annotation.</title>
        <authorList>
            <consortium name="The Broad Institute Genomics Platform"/>
            <consortium name="The Broad Institute Genome Sequencing Center for Infectious Disease"/>
            <person name="Wu L."/>
            <person name="Ma J."/>
        </authorList>
    </citation>
    <scope>NUCLEOTIDE SEQUENCE [LARGE SCALE GENOMIC DNA]</scope>
    <source>
        <strain evidence="2">KCTC 13193</strain>
    </source>
</reference>
<sequence length="81" mass="9224">MEAVTGRLKGNFKGSPSWHCTAVKLDLEARGIIQRVNSGSPQILHWCKIVSSRRRRRYGDNRGFWQIGCTYWDDNQGGTIS</sequence>
<accession>A0ABV7A7E9</accession>
<dbReference type="Proteomes" id="UP001595387">
    <property type="component" value="Unassembled WGS sequence"/>
</dbReference>
<dbReference type="Pfam" id="PF22278">
    <property type="entry name" value="DUF6958"/>
    <property type="match status" value="1"/>
</dbReference>
<protein>
    <submittedName>
        <fullName evidence="1">DUF6958 family protein</fullName>
    </submittedName>
</protein>
<dbReference type="EMBL" id="JBHRRZ010000017">
    <property type="protein sequence ID" value="MFC2948972.1"/>
    <property type="molecule type" value="Genomic_DNA"/>
</dbReference>
<organism evidence="1 2">
    <name type="scientific">Virgibacillus sediminis</name>
    <dbReference type="NCBI Taxonomy" id="202260"/>
    <lineage>
        <taxon>Bacteria</taxon>
        <taxon>Bacillati</taxon>
        <taxon>Bacillota</taxon>
        <taxon>Bacilli</taxon>
        <taxon>Bacillales</taxon>
        <taxon>Bacillaceae</taxon>
        <taxon>Virgibacillus</taxon>
    </lineage>
</organism>
<evidence type="ECO:0000313" key="2">
    <source>
        <dbReference type="Proteomes" id="UP001595387"/>
    </source>
</evidence>